<comment type="caution">
    <text evidence="2">The sequence shown here is derived from an EMBL/GenBank/DDBJ whole genome shotgun (WGS) entry which is preliminary data.</text>
</comment>
<dbReference type="AlphaFoldDB" id="A0A9N9AXQ5"/>
<evidence type="ECO:0000256" key="1">
    <source>
        <dbReference type="SAM" id="MobiDB-lite"/>
    </source>
</evidence>
<dbReference type="OrthoDB" id="10590457at2759"/>
<gene>
    <name evidence="2" type="ORF">PBRASI_LOCUS4900</name>
</gene>
<feature type="compositionally biased region" description="Low complexity" evidence="1">
    <location>
        <begin position="60"/>
        <end position="88"/>
    </location>
</feature>
<sequence>MDSLSDADGLIVKDKVKHAARGRGIDVSVTAGGVSADVSVGATPTNNANSQNSPNVDNSPQNPNKPTNNGNTNNGGQPNNNNNPGKPGASATGTGISINNPTVSPKVAIDTALSTDFSSSPPDPNDPYITSTSTATSSPDFSRRKKVSAELQNSKPEKSYFDWGKTGGWRARIKSAIGGRTEKKRQDTFYGDTVRLHINEKAVENNEEYPVTEDDAFEIDDPIEYYAIEYLEVRNYETSSSSGISINTTTSSGLDSDTAVFSSERYEPENDSIKDTSTIDSSCSDYPLSPTVPPQLFIPTSVLTSYVDPIDLSVSPISSSFYDNTDTVGNKRLSSSTGYSSTYISSDNNNVFPRLKSPIPSVASNRSSMSSLQVEVMTQTLSDLLTSNGGMVIVEANEKEKKAPRTTPADKKVKVMKLKEDKTRSWAKGFKKSIG</sequence>
<feature type="compositionally biased region" description="Basic and acidic residues" evidence="1">
    <location>
        <begin position="264"/>
        <end position="274"/>
    </location>
</feature>
<feature type="compositionally biased region" description="Low complexity" evidence="1">
    <location>
        <begin position="275"/>
        <end position="285"/>
    </location>
</feature>
<evidence type="ECO:0000313" key="3">
    <source>
        <dbReference type="Proteomes" id="UP000789739"/>
    </source>
</evidence>
<dbReference type="EMBL" id="CAJVPI010000535">
    <property type="protein sequence ID" value="CAG8547283.1"/>
    <property type="molecule type" value="Genomic_DNA"/>
</dbReference>
<evidence type="ECO:0000313" key="2">
    <source>
        <dbReference type="EMBL" id="CAG8547283.1"/>
    </source>
</evidence>
<dbReference type="Proteomes" id="UP000789739">
    <property type="component" value="Unassembled WGS sequence"/>
</dbReference>
<organism evidence="2 3">
    <name type="scientific">Paraglomus brasilianum</name>
    <dbReference type="NCBI Taxonomy" id="144538"/>
    <lineage>
        <taxon>Eukaryota</taxon>
        <taxon>Fungi</taxon>
        <taxon>Fungi incertae sedis</taxon>
        <taxon>Mucoromycota</taxon>
        <taxon>Glomeromycotina</taxon>
        <taxon>Glomeromycetes</taxon>
        <taxon>Paraglomerales</taxon>
        <taxon>Paraglomeraceae</taxon>
        <taxon>Paraglomus</taxon>
    </lineage>
</organism>
<accession>A0A9N9AXQ5</accession>
<feature type="region of interest" description="Disordered" evidence="1">
    <location>
        <begin position="1"/>
        <end position="102"/>
    </location>
</feature>
<feature type="compositionally biased region" description="Polar residues" evidence="1">
    <location>
        <begin position="128"/>
        <end position="140"/>
    </location>
</feature>
<reference evidence="2" key="1">
    <citation type="submission" date="2021-06" db="EMBL/GenBank/DDBJ databases">
        <authorList>
            <person name="Kallberg Y."/>
            <person name="Tangrot J."/>
            <person name="Rosling A."/>
        </authorList>
    </citation>
    <scope>NUCLEOTIDE SEQUENCE</scope>
    <source>
        <strain evidence="2">BR232B</strain>
    </source>
</reference>
<keyword evidence="3" id="KW-1185">Reference proteome</keyword>
<feature type="region of interest" description="Disordered" evidence="1">
    <location>
        <begin position="264"/>
        <end position="285"/>
    </location>
</feature>
<protein>
    <submittedName>
        <fullName evidence="2">4863_t:CDS:1</fullName>
    </submittedName>
</protein>
<feature type="region of interest" description="Disordered" evidence="1">
    <location>
        <begin position="114"/>
        <end position="143"/>
    </location>
</feature>
<feature type="compositionally biased region" description="Polar residues" evidence="1">
    <location>
        <begin position="42"/>
        <end position="59"/>
    </location>
</feature>
<feature type="compositionally biased region" description="Polar residues" evidence="1">
    <location>
        <begin position="91"/>
        <end position="102"/>
    </location>
</feature>
<proteinExistence type="predicted"/>
<name>A0A9N9AXQ5_9GLOM</name>